<accession>A0A1W0WRW2</accession>
<evidence type="ECO:0000313" key="9">
    <source>
        <dbReference type="EMBL" id="OQV17897.1"/>
    </source>
</evidence>
<proteinExistence type="predicted"/>
<gene>
    <name evidence="9" type="ORF">BV898_08026</name>
</gene>
<evidence type="ECO:0000256" key="2">
    <source>
        <dbReference type="ARBA" id="ARBA00022692"/>
    </source>
</evidence>
<dbReference type="InterPro" id="IPR008253">
    <property type="entry name" value="Marvel"/>
</dbReference>
<dbReference type="EMBL" id="MTYJ01000055">
    <property type="protein sequence ID" value="OQV17897.1"/>
    <property type="molecule type" value="Genomic_DNA"/>
</dbReference>
<keyword evidence="2 5" id="KW-0812">Transmembrane</keyword>
<dbReference type="GO" id="GO:0016020">
    <property type="term" value="C:membrane"/>
    <property type="evidence" value="ECO:0007669"/>
    <property type="project" value="UniProtKB-SubCell"/>
</dbReference>
<evidence type="ECO:0000313" key="10">
    <source>
        <dbReference type="Proteomes" id="UP000192578"/>
    </source>
</evidence>
<feature type="transmembrane region" description="Helical" evidence="7">
    <location>
        <begin position="155"/>
        <end position="176"/>
    </location>
</feature>
<keyword evidence="10" id="KW-1185">Reference proteome</keyword>
<sequence>MMAEVPNGGQKAHDVWPGHNPNPGTPPGRGVGFDRSFLFSIPGILTLLALLFSFCGFISVEVFKSYFFLSSSAVFLEFTVVTSWLMLLMFMIVATFRIYKLISIQGRVMIFIMIGTSAFWAVFSLISSAVVLSLYANIYIPYISQASTALSAIKASAAFGLLEFFALAGVTGILLLDLLNVRKTSLFEG</sequence>
<evidence type="ECO:0000256" key="4">
    <source>
        <dbReference type="ARBA" id="ARBA00023136"/>
    </source>
</evidence>
<comment type="subcellular location">
    <subcellularLocation>
        <location evidence="1">Membrane</location>
        <topology evidence="1">Multi-pass membrane protein</topology>
    </subcellularLocation>
</comment>
<organism evidence="9 10">
    <name type="scientific">Hypsibius exemplaris</name>
    <name type="common">Freshwater tardigrade</name>
    <dbReference type="NCBI Taxonomy" id="2072580"/>
    <lineage>
        <taxon>Eukaryota</taxon>
        <taxon>Metazoa</taxon>
        <taxon>Ecdysozoa</taxon>
        <taxon>Tardigrada</taxon>
        <taxon>Eutardigrada</taxon>
        <taxon>Parachela</taxon>
        <taxon>Hypsibioidea</taxon>
        <taxon>Hypsibiidae</taxon>
        <taxon>Hypsibius</taxon>
    </lineage>
</organism>
<feature type="transmembrane region" description="Helical" evidence="7">
    <location>
        <begin position="108"/>
        <end position="135"/>
    </location>
</feature>
<evidence type="ECO:0000256" key="7">
    <source>
        <dbReference type="SAM" id="Phobius"/>
    </source>
</evidence>
<evidence type="ECO:0000256" key="6">
    <source>
        <dbReference type="SAM" id="MobiDB-lite"/>
    </source>
</evidence>
<evidence type="ECO:0000256" key="1">
    <source>
        <dbReference type="ARBA" id="ARBA00004141"/>
    </source>
</evidence>
<dbReference type="Proteomes" id="UP000192578">
    <property type="component" value="Unassembled WGS sequence"/>
</dbReference>
<keyword evidence="4 5" id="KW-0472">Membrane</keyword>
<evidence type="ECO:0000259" key="8">
    <source>
        <dbReference type="PROSITE" id="PS51225"/>
    </source>
</evidence>
<feature type="domain" description="MARVEL" evidence="8">
    <location>
        <begin position="37"/>
        <end position="179"/>
    </location>
</feature>
<feature type="transmembrane region" description="Helical" evidence="7">
    <location>
        <begin position="66"/>
        <end position="96"/>
    </location>
</feature>
<comment type="caution">
    <text evidence="9">The sequence shown here is derived from an EMBL/GenBank/DDBJ whole genome shotgun (WGS) entry which is preliminary data.</text>
</comment>
<protein>
    <recommendedName>
        <fullName evidence="8">MARVEL domain-containing protein</fullName>
    </recommendedName>
</protein>
<name>A0A1W0WRW2_HYPEX</name>
<evidence type="ECO:0000256" key="5">
    <source>
        <dbReference type="PROSITE-ProRule" id="PRU00581"/>
    </source>
</evidence>
<dbReference type="PROSITE" id="PS51225">
    <property type="entry name" value="MARVEL"/>
    <property type="match status" value="1"/>
</dbReference>
<feature type="region of interest" description="Disordered" evidence="6">
    <location>
        <begin position="1"/>
        <end position="21"/>
    </location>
</feature>
<dbReference type="OrthoDB" id="10635522at2759"/>
<evidence type="ECO:0000256" key="3">
    <source>
        <dbReference type="ARBA" id="ARBA00022989"/>
    </source>
</evidence>
<dbReference type="AlphaFoldDB" id="A0A1W0WRW2"/>
<feature type="transmembrane region" description="Helical" evidence="7">
    <location>
        <begin position="37"/>
        <end position="60"/>
    </location>
</feature>
<keyword evidence="3 7" id="KW-1133">Transmembrane helix</keyword>
<reference evidence="10" key="1">
    <citation type="submission" date="2017-01" db="EMBL/GenBank/DDBJ databases">
        <title>Comparative genomics of anhydrobiosis in the tardigrade Hypsibius dujardini.</title>
        <authorList>
            <person name="Yoshida Y."/>
            <person name="Koutsovoulos G."/>
            <person name="Laetsch D."/>
            <person name="Stevens L."/>
            <person name="Kumar S."/>
            <person name="Horikawa D."/>
            <person name="Ishino K."/>
            <person name="Komine S."/>
            <person name="Tomita M."/>
            <person name="Blaxter M."/>
            <person name="Arakawa K."/>
        </authorList>
    </citation>
    <scope>NUCLEOTIDE SEQUENCE [LARGE SCALE GENOMIC DNA]</scope>
    <source>
        <strain evidence="10">Z151</strain>
    </source>
</reference>